<sequence>MKKWHKIYRSLKSFPRERTEPEASNLGRKVIIPPTFTGGPRYMYQRFLDAMAIVRETGAPNLFITMTCNPNWPEFKENLRRGEQASDRPDLVARVFMQKLKALNQDLDEGVLGVVAANVYVAEYQKRGLAHAHILLILRPEDKSVSAEDVDRLVSAELPDKEKHPELYETVISNMLHGPCGQQNPNCPCMKNEKCSKKFPKVFADETVMAEDKYPTYMGRPRPE</sequence>
<keyword evidence="2" id="KW-0347">Helicase</keyword>
<dbReference type="PANTHER" id="PTHR45786:SF74">
    <property type="entry name" value="ATP-DEPENDENT DNA HELICASE"/>
    <property type="match status" value="1"/>
</dbReference>
<reference evidence="3" key="1">
    <citation type="submission" date="2017-03" db="EMBL/GenBank/DDBJ databases">
        <title>Phytopthora megakarya and P. palmivora, two closely related causual agents of cacao black pod achieved similar genome size and gene model numbers by different mechanisms.</title>
        <authorList>
            <person name="Ali S."/>
            <person name="Shao J."/>
            <person name="Larry D.J."/>
            <person name="Kronmiller B."/>
            <person name="Shen D."/>
            <person name="Strem M.D."/>
            <person name="Melnick R.L."/>
            <person name="Guiltinan M.J."/>
            <person name="Tyler B.M."/>
            <person name="Meinhardt L.W."/>
            <person name="Bailey B.A."/>
        </authorList>
    </citation>
    <scope>NUCLEOTIDE SEQUENCE [LARGE SCALE GENOMIC DNA]</scope>
    <source>
        <strain evidence="3">zdho120</strain>
    </source>
</reference>
<dbReference type="STRING" id="4795.A0A225UGD8"/>
<proteinExistence type="predicted"/>
<organism evidence="2 3">
    <name type="scientific">Phytophthora megakarya</name>
    <dbReference type="NCBI Taxonomy" id="4795"/>
    <lineage>
        <taxon>Eukaryota</taxon>
        <taxon>Sar</taxon>
        <taxon>Stramenopiles</taxon>
        <taxon>Oomycota</taxon>
        <taxon>Peronosporomycetes</taxon>
        <taxon>Peronosporales</taxon>
        <taxon>Peronosporaceae</taxon>
        <taxon>Phytophthora</taxon>
    </lineage>
</organism>
<keyword evidence="2" id="KW-0067">ATP-binding</keyword>
<gene>
    <name evidence="2" type="ORF">PHMEG_00039018</name>
</gene>
<evidence type="ECO:0000313" key="2">
    <source>
        <dbReference type="EMBL" id="OWY92112.1"/>
    </source>
</evidence>
<name>A0A225UGD8_9STRA</name>
<dbReference type="PANTHER" id="PTHR45786">
    <property type="entry name" value="DNA BINDING PROTEIN-LIKE"/>
    <property type="match status" value="1"/>
</dbReference>
<dbReference type="Proteomes" id="UP000198211">
    <property type="component" value="Unassembled WGS sequence"/>
</dbReference>
<feature type="domain" description="Helitron helicase-like" evidence="1">
    <location>
        <begin position="11"/>
        <end position="136"/>
    </location>
</feature>
<dbReference type="AlphaFoldDB" id="A0A225UGD8"/>
<dbReference type="Pfam" id="PF14214">
    <property type="entry name" value="Helitron_like_N"/>
    <property type="match status" value="1"/>
</dbReference>
<dbReference type="GO" id="GO:0004386">
    <property type="term" value="F:helicase activity"/>
    <property type="evidence" value="ECO:0007669"/>
    <property type="project" value="UniProtKB-KW"/>
</dbReference>
<accession>A0A225UGD8</accession>
<dbReference type="OrthoDB" id="120387at2759"/>
<protein>
    <submittedName>
        <fullName evidence="2">Helitron helicase</fullName>
    </submittedName>
</protein>
<dbReference type="EMBL" id="NBNE01018785">
    <property type="protein sequence ID" value="OWY92112.1"/>
    <property type="molecule type" value="Genomic_DNA"/>
</dbReference>
<keyword evidence="3" id="KW-1185">Reference proteome</keyword>
<keyword evidence="2" id="KW-0378">Hydrolase</keyword>
<dbReference type="InterPro" id="IPR025476">
    <property type="entry name" value="Helitron_helicase-like"/>
</dbReference>
<evidence type="ECO:0000259" key="1">
    <source>
        <dbReference type="Pfam" id="PF14214"/>
    </source>
</evidence>
<evidence type="ECO:0000313" key="3">
    <source>
        <dbReference type="Proteomes" id="UP000198211"/>
    </source>
</evidence>
<comment type="caution">
    <text evidence="2">The sequence shown here is derived from an EMBL/GenBank/DDBJ whole genome shotgun (WGS) entry which is preliminary data.</text>
</comment>
<keyword evidence="2" id="KW-0547">Nucleotide-binding</keyword>